<dbReference type="PANTHER" id="PTHR30218:SF0">
    <property type="entry name" value="POLYPHOSPHATE KINASE"/>
    <property type="match status" value="1"/>
</dbReference>
<comment type="function">
    <text evidence="8 9">Catalyzes the reversible transfer of the terminal phosphate of ATP to form a long-chain polyphosphate (polyP).</text>
</comment>
<dbReference type="SUPFAM" id="SSF56024">
    <property type="entry name" value="Phospholipase D/nuclease"/>
    <property type="match status" value="2"/>
</dbReference>
<keyword evidence="5 8" id="KW-0418">Kinase</keyword>
<dbReference type="NCBIfam" id="TIGR03705">
    <property type="entry name" value="poly_P_kin"/>
    <property type="match status" value="1"/>
</dbReference>
<comment type="caution">
    <text evidence="12">The sequence shown here is derived from an EMBL/GenBank/DDBJ whole genome shotgun (WGS) entry which is preliminary data.</text>
</comment>
<dbReference type="CDD" id="cd09167">
    <property type="entry name" value="PLDc_EcPPK1_C2_like"/>
    <property type="match status" value="1"/>
</dbReference>
<name>A0A2N5WWR3_9GAMM</name>
<proteinExistence type="inferred from homology"/>
<dbReference type="SUPFAM" id="SSF143724">
    <property type="entry name" value="PHP14-like"/>
    <property type="match status" value="1"/>
</dbReference>
<dbReference type="InterPro" id="IPR025200">
    <property type="entry name" value="PPK_C_dom2"/>
</dbReference>
<dbReference type="GO" id="GO:0005524">
    <property type="term" value="F:ATP binding"/>
    <property type="evidence" value="ECO:0007669"/>
    <property type="project" value="UniProtKB-KW"/>
</dbReference>
<keyword evidence="7 8" id="KW-0460">Magnesium</keyword>
<dbReference type="AlphaFoldDB" id="A0A2N5WWR3"/>
<evidence type="ECO:0000256" key="9">
    <source>
        <dbReference type="RuleBase" id="RU003800"/>
    </source>
</evidence>
<keyword evidence="13" id="KW-1185">Reference proteome</keyword>
<organism evidence="12 13">
    <name type="scientific">Pseudohalioglobus lutimaris</name>
    <dbReference type="NCBI Taxonomy" id="1737061"/>
    <lineage>
        <taxon>Bacteria</taxon>
        <taxon>Pseudomonadati</taxon>
        <taxon>Pseudomonadota</taxon>
        <taxon>Gammaproteobacteria</taxon>
        <taxon>Cellvibrionales</taxon>
        <taxon>Halieaceae</taxon>
        <taxon>Pseudohalioglobus</taxon>
    </lineage>
</organism>
<evidence type="ECO:0000256" key="1">
    <source>
        <dbReference type="ARBA" id="ARBA00022553"/>
    </source>
</evidence>
<dbReference type="NCBIfam" id="NF003917">
    <property type="entry name" value="PRK05443.1-1"/>
    <property type="match status" value="1"/>
</dbReference>
<feature type="domain" description="PLD phosphodiesterase" evidence="11">
    <location>
        <begin position="437"/>
        <end position="471"/>
    </location>
</feature>
<dbReference type="InterPro" id="IPR001736">
    <property type="entry name" value="PLipase_D/transphosphatidylase"/>
</dbReference>
<feature type="binding site" evidence="8">
    <location>
        <position position="475"/>
    </location>
    <ligand>
        <name>ATP</name>
        <dbReference type="ChEBI" id="CHEBI:30616"/>
    </ligand>
</feature>
<dbReference type="GO" id="GO:0008976">
    <property type="term" value="F:polyphosphate kinase activity"/>
    <property type="evidence" value="ECO:0007669"/>
    <property type="project" value="UniProtKB-UniRule"/>
</dbReference>
<dbReference type="GO" id="GO:0009358">
    <property type="term" value="C:polyphosphate kinase complex"/>
    <property type="evidence" value="ECO:0007669"/>
    <property type="project" value="InterPro"/>
</dbReference>
<dbReference type="OrthoDB" id="9761456at2"/>
<comment type="cofactor">
    <cofactor evidence="8">
        <name>Mg(2+)</name>
        <dbReference type="ChEBI" id="CHEBI:18420"/>
    </cofactor>
</comment>
<evidence type="ECO:0000256" key="7">
    <source>
        <dbReference type="ARBA" id="ARBA00022842"/>
    </source>
</evidence>
<evidence type="ECO:0000256" key="8">
    <source>
        <dbReference type="HAMAP-Rule" id="MF_00347"/>
    </source>
</evidence>
<keyword evidence="3 8" id="KW-0479">Metal-binding</keyword>
<dbReference type="CDD" id="cd09164">
    <property type="entry name" value="PLDc_EcPPK1_C1_like"/>
    <property type="match status" value="1"/>
</dbReference>
<comment type="catalytic activity">
    <reaction evidence="8 9">
        <text>[phosphate](n) + ATP = [phosphate](n+1) + ADP</text>
        <dbReference type="Rhea" id="RHEA:19573"/>
        <dbReference type="Rhea" id="RHEA-COMP:9859"/>
        <dbReference type="Rhea" id="RHEA-COMP:14280"/>
        <dbReference type="ChEBI" id="CHEBI:16838"/>
        <dbReference type="ChEBI" id="CHEBI:30616"/>
        <dbReference type="ChEBI" id="CHEBI:456216"/>
        <dbReference type="EC" id="2.7.4.1"/>
    </reaction>
</comment>
<evidence type="ECO:0000256" key="3">
    <source>
        <dbReference type="ARBA" id="ARBA00022723"/>
    </source>
</evidence>
<feature type="binding site" evidence="8">
    <location>
        <position position="571"/>
    </location>
    <ligand>
        <name>ATP</name>
        <dbReference type="ChEBI" id="CHEBI:30616"/>
    </ligand>
</feature>
<feature type="binding site" evidence="8">
    <location>
        <position position="412"/>
    </location>
    <ligand>
        <name>Mg(2+)</name>
        <dbReference type="ChEBI" id="CHEBI:18420"/>
    </ligand>
</feature>
<evidence type="ECO:0000259" key="11">
    <source>
        <dbReference type="PROSITE" id="PS50035"/>
    </source>
</evidence>
<evidence type="ECO:0000313" key="12">
    <source>
        <dbReference type="EMBL" id="PLW66670.1"/>
    </source>
</evidence>
<dbReference type="InterPro" id="IPR041108">
    <property type="entry name" value="PP_kinase_C_1"/>
</dbReference>
<feature type="active site" description="Phosphohistidine intermediate" evidence="8">
    <location>
        <position position="442"/>
    </location>
</feature>
<dbReference type="EC" id="2.7.4.1" evidence="8 9"/>
<dbReference type="InterPro" id="IPR003414">
    <property type="entry name" value="PP_kinase"/>
</dbReference>
<dbReference type="GO" id="GO:0046872">
    <property type="term" value="F:metal ion binding"/>
    <property type="evidence" value="ECO:0007669"/>
    <property type="project" value="UniProtKB-KW"/>
</dbReference>
<dbReference type="PIRSF" id="PIRSF015589">
    <property type="entry name" value="PP_kinase"/>
    <property type="match status" value="1"/>
</dbReference>
<evidence type="ECO:0000256" key="2">
    <source>
        <dbReference type="ARBA" id="ARBA00022679"/>
    </source>
</evidence>
<dbReference type="InterPro" id="IPR036830">
    <property type="entry name" value="PP_kinase_middle_dom_sf"/>
</dbReference>
<evidence type="ECO:0000256" key="4">
    <source>
        <dbReference type="ARBA" id="ARBA00022741"/>
    </source>
</evidence>
<dbReference type="Proteomes" id="UP000235005">
    <property type="component" value="Unassembled WGS sequence"/>
</dbReference>
<dbReference type="Pfam" id="PF13089">
    <property type="entry name" value="PP_kinase_N"/>
    <property type="match status" value="1"/>
</dbReference>
<dbReference type="Gene3D" id="3.30.1840.10">
    <property type="entry name" value="Polyphosphate kinase middle domain"/>
    <property type="match status" value="1"/>
</dbReference>
<dbReference type="EMBL" id="PKUS01000053">
    <property type="protein sequence ID" value="PLW66670.1"/>
    <property type="molecule type" value="Genomic_DNA"/>
</dbReference>
<dbReference type="InterPro" id="IPR025198">
    <property type="entry name" value="PPK_N_dom"/>
</dbReference>
<feature type="binding site" evidence="8">
    <location>
        <position position="382"/>
    </location>
    <ligand>
        <name>Mg(2+)</name>
        <dbReference type="ChEBI" id="CHEBI:18420"/>
    </ligand>
</feature>
<dbReference type="PANTHER" id="PTHR30218">
    <property type="entry name" value="POLYPHOSPHATE KINASE"/>
    <property type="match status" value="1"/>
</dbReference>
<keyword evidence="2 8" id="KW-0808">Transferase</keyword>
<evidence type="ECO:0000256" key="5">
    <source>
        <dbReference type="ARBA" id="ARBA00022777"/>
    </source>
</evidence>
<accession>A0A2N5WWR3</accession>
<sequence>MANPIKTRVADLREHELFYPRELSWLSFNARVLQEAADQTVPVIERLRYLGIFSNNSDEFFRVRVAEVRRLISVSSGSNKQHFKDLLSAILKGVVNLQKEFDRIYIQIMEELAKRKIYLINERQLDEGQAAFVQAYFTATVLPELEPILLREDRVTPTLNDESLYLAVEIRSGESYDHAVVEVPTDRLDRFIEIPRRKGKGGKVFIVLDNIIRHCLPQMFRGAIPVDEAQAYCFKFSRDAELEIDTGITQSLIDKMTTSLKQRRKAEAVRMVYDEKMPQRLLEYISARFGFGKYDSLIAGGRYHNSKDFMGFPNVGPKYLEFKPLPPIRIPRLDTSASIFDAIREKDVFLYYPYHPFDYVVDLLKTAALDPDVTDIKICLYRVAKNSRVIDALVNAVDNGKRVLAVVELAARFDEQANIDWAQRLTDSGINVIFGIPGLKVHSKLILIERKEGSTRRYYSHIGTGNFNEKTARVYTDFTLMTYDQNVGKDVFSVFDFLQYTYRRPDYRVLLVSPHSSRPGLMELIEKEISNARAGYRAEMTLKCNNLVDRSLVKKLYEASDAGVQVHLIVRGMCSLMPGIEGLSENIQAISIVDRYLEHPRAYVFYNRGSPRYLIGSADLMTRNLDFRVEVLVPVFDRDAQELIQNVIDQQWHDNVKARVLDEDQDNAYVPVKKKAAKIRSQESIHRYLSTGKLPRYPKSRMNVPAKRRRNRSLLESTKKA</sequence>
<dbReference type="Gene3D" id="1.20.58.310">
    <property type="entry name" value="Polyphosphate kinase N-terminal domain"/>
    <property type="match status" value="1"/>
</dbReference>
<dbReference type="InterPro" id="IPR036832">
    <property type="entry name" value="PPK_N_dom_sf"/>
</dbReference>
<dbReference type="FunFam" id="3.30.870.10:FF:000001">
    <property type="entry name" value="Polyphosphate kinase"/>
    <property type="match status" value="1"/>
</dbReference>
<keyword evidence="1 8" id="KW-0597">Phosphoprotein</keyword>
<comment type="similarity">
    <text evidence="8 9">Belongs to the polyphosphate kinase 1 (PPK1) family.</text>
</comment>
<reference evidence="12 13" key="1">
    <citation type="submission" date="2018-01" db="EMBL/GenBank/DDBJ databases">
        <title>The draft genome sequence of Halioglobus lutimaris HF004.</title>
        <authorList>
            <person name="Du Z.-J."/>
            <person name="Shi M.-J."/>
        </authorList>
    </citation>
    <scope>NUCLEOTIDE SEQUENCE [LARGE SCALE GENOMIC DNA]</scope>
    <source>
        <strain evidence="12 13">HF004</strain>
    </source>
</reference>
<comment type="PTM">
    <text evidence="8 9">An intermediate of this reaction is the autophosphorylated ppk in which a phosphate is covalently linked to a histidine residue through a N-P bond.</text>
</comment>
<feature type="region of interest" description="Disordered" evidence="10">
    <location>
        <begin position="696"/>
        <end position="721"/>
    </location>
</feature>
<evidence type="ECO:0000313" key="13">
    <source>
        <dbReference type="Proteomes" id="UP000235005"/>
    </source>
</evidence>
<feature type="binding site" evidence="8">
    <location>
        <position position="599"/>
    </location>
    <ligand>
        <name>ATP</name>
        <dbReference type="ChEBI" id="CHEBI:30616"/>
    </ligand>
</feature>
<keyword evidence="6 8" id="KW-0067">ATP-binding</keyword>
<dbReference type="PROSITE" id="PS50035">
    <property type="entry name" value="PLD"/>
    <property type="match status" value="1"/>
</dbReference>
<dbReference type="RefSeq" id="WP_101519160.1">
    <property type="nucleotide sequence ID" value="NZ_PKUS01000053.1"/>
</dbReference>
<evidence type="ECO:0000256" key="6">
    <source>
        <dbReference type="ARBA" id="ARBA00022840"/>
    </source>
</evidence>
<gene>
    <name evidence="12" type="primary">ppk1</name>
    <name evidence="8" type="synonym">ppk</name>
    <name evidence="12" type="ORF">C0039_20540</name>
</gene>
<evidence type="ECO:0000256" key="10">
    <source>
        <dbReference type="SAM" id="MobiDB-lite"/>
    </source>
</evidence>
<dbReference type="HAMAP" id="MF_00347">
    <property type="entry name" value="Polyphosphate_kinase"/>
    <property type="match status" value="1"/>
</dbReference>
<dbReference type="Pfam" id="PF17941">
    <property type="entry name" value="PP_kinase_C_1"/>
    <property type="match status" value="1"/>
</dbReference>
<dbReference type="SUPFAM" id="SSF140356">
    <property type="entry name" value="PPK N-terminal domain-like"/>
    <property type="match status" value="1"/>
</dbReference>
<keyword evidence="4 8" id="KW-0547">Nucleotide-binding</keyword>
<dbReference type="GO" id="GO:0006799">
    <property type="term" value="P:polyphosphate biosynthetic process"/>
    <property type="evidence" value="ECO:0007669"/>
    <property type="project" value="UniProtKB-UniRule"/>
</dbReference>
<feature type="binding site" evidence="8">
    <location>
        <position position="56"/>
    </location>
    <ligand>
        <name>ATP</name>
        <dbReference type="ChEBI" id="CHEBI:30616"/>
    </ligand>
</feature>
<protein>
    <recommendedName>
        <fullName evidence="8 9">Polyphosphate kinase</fullName>
        <ecNumber evidence="8 9">2.7.4.1</ecNumber>
    </recommendedName>
    <alternativeName>
        <fullName evidence="8">ATP-polyphosphate phosphotransferase</fullName>
    </alternativeName>
    <alternativeName>
        <fullName evidence="8">Polyphosphoric acid kinase</fullName>
    </alternativeName>
</protein>
<dbReference type="Pfam" id="PF02503">
    <property type="entry name" value="PP_kinase"/>
    <property type="match status" value="1"/>
</dbReference>
<dbReference type="Pfam" id="PF13090">
    <property type="entry name" value="PP_kinase_C"/>
    <property type="match status" value="1"/>
</dbReference>
<dbReference type="InterPro" id="IPR024953">
    <property type="entry name" value="PP_kinase_middle"/>
</dbReference>
<dbReference type="Gene3D" id="3.30.870.10">
    <property type="entry name" value="Endonuclease Chain A"/>
    <property type="match status" value="2"/>
</dbReference>